<dbReference type="Proteomes" id="UP000316476">
    <property type="component" value="Unassembled WGS sequence"/>
</dbReference>
<evidence type="ECO:0000313" key="4">
    <source>
        <dbReference type="EMBL" id="TWU67538.1"/>
    </source>
</evidence>
<dbReference type="InterPro" id="IPR017850">
    <property type="entry name" value="Alkaline_phosphatase_core_sf"/>
</dbReference>
<gene>
    <name evidence="4" type="ORF">V7x_31120</name>
</gene>
<feature type="domain" description="Sulfatase N-terminal" evidence="3">
    <location>
        <begin position="4"/>
        <end position="362"/>
    </location>
</feature>
<dbReference type="InterPro" id="IPR000917">
    <property type="entry name" value="Sulfatase_N"/>
</dbReference>
<dbReference type="GO" id="GO:0005737">
    <property type="term" value="C:cytoplasm"/>
    <property type="evidence" value="ECO:0007669"/>
    <property type="project" value="TreeGrafter"/>
</dbReference>
<dbReference type="AlphaFoldDB" id="A0A5C6G1K6"/>
<evidence type="ECO:0000256" key="2">
    <source>
        <dbReference type="ARBA" id="ARBA00022801"/>
    </source>
</evidence>
<sequence length="474" mass="55098">MDRPNIIFIITDQQRYDTIAELGFPHMDTPNLDRLVREGVSFDQCHVTAASCAAARASLFKGYFPHTTGILKNADRWRRSWIESLNDAGYHCTNIGKMHTWPYQTELGFHERFVVENKDRYLEGRYYFDEWDKALRARGLVKQQREIYRKRADYNESLGAFDWELPADTHPDNFVGDMASWWIETYPQTEPLFLQIGFPGPHPPYDPVPEASAAYMQKDLPLLPVSDQELENQPPALKELRVHNRDIDHDSVVMPLHPSQQQRHRQRAYYLANVTMIDQKVGQIMQSLEKAGYLENSILIFTSDHGDCLTDHGQSQKWTMYDQITRVPMIVWSPDRIQGGRRIESLVQQMDLGPTILQWAGVEVPESLEAESLMPAIQGDDFSGRPYVYCEQARDAVLTGCQFMTMVRDRQYKLVHFLDEPDGQLFDLQADPGELDNRWNDGNLAEVKQRLLAELREWRIRSGLTTKDWCQDWR</sequence>
<dbReference type="Gene3D" id="3.40.720.10">
    <property type="entry name" value="Alkaline Phosphatase, subunit A"/>
    <property type="match status" value="1"/>
</dbReference>
<dbReference type="PANTHER" id="PTHR45953">
    <property type="entry name" value="IDURONATE 2-SULFATASE"/>
    <property type="match status" value="1"/>
</dbReference>
<evidence type="ECO:0000313" key="5">
    <source>
        <dbReference type="Proteomes" id="UP000316476"/>
    </source>
</evidence>
<dbReference type="PANTHER" id="PTHR45953:SF1">
    <property type="entry name" value="IDURONATE 2-SULFATASE"/>
    <property type="match status" value="1"/>
</dbReference>
<dbReference type="GO" id="GO:0046872">
    <property type="term" value="F:metal ion binding"/>
    <property type="evidence" value="ECO:0007669"/>
    <property type="project" value="UniProtKB-KW"/>
</dbReference>
<dbReference type="SUPFAM" id="SSF53649">
    <property type="entry name" value="Alkaline phosphatase-like"/>
    <property type="match status" value="1"/>
</dbReference>
<dbReference type="GO" id="GO:0004065">
    <property type="term" value="F:arylsulfatase activity"/>
    <property type="evidence" value="ECO:0007669"/>
    <property type="project" value="UniProtKB-EC"/>
</dbReference>
<accession>A0A5C6G1K6</accession>
<dbReference type="EC" id="3.1.6.1" evidence="4"/>
<comment type="caution">
    <text evidence="4">The sequence shown here is derived from an EMBL/GenBank/DDBJ whole genome shotgun (WGS) entry which is preliminary data.</text>
</comment>
<name>A0A5C6G1K6_9PLAN</name>
<keyword evidence="1" id="KW-0479">Metal-binding</keyword>
<keyword evidence="2 4" id="KW-0378">Hydrolase</keyword>
<evidence type="ECO:0000259" key="3">
    <source>
        <dbReference type="Pfam" id="PF00884"/>
    </source>
</evidence>
<dbReference type="Pfam" id="PF00884">
    <property type="entry name" value="Sulfatase"/>
    <property type="match status" value="1"/>
</dbReference>
<dbReference type="EMBL" id="SJPZ01000001">
    <property type="protein sequence ID" value="TWU67538.1"/>
    <property type="molecule type" value="Genomic_DNA"/>
</dbReference>
<protein>
    <submittedName>
        <fullName evidence="4">Arylsulfatase</fullName>
        <ecNumber evidence="4">3.1.6.1</ecNumber>
    </submittedName>
</protein>
<dbReference type="RefSeq" id="WP_231604641.1">
    <property type="nucleotide sequence ID" value="NZ_SJPZ01000001.1"/>
</dbReference>
<reference evidence="4 5" key="1">
    <citation type="submission" date="2019-02" db="EMBL/GenBank/DDBJ databases">
        <title>Deep-cultivation of Planctomycetes and their phenomic and genomic characterization uncovers novel biology.</title>
        <authorList>
            <person name="Wiegand S."/>
            <person name="Jogler M."/>
            <person name="Boedeker C."/>
            <person name="Pinto D."/>
            <person name="Vollmers J."/>
            <person name="Rivas-Marin E."/>
            <person name="Kohn T."/>
            <person name="Peeters S.H."/>
            <person name="Heuer A."/>
            <person name="Rast P."/>
            <person name="Oberbeckmann S."/>
            <person name="Bunk B."/>
            <person name="Jeske O."/>
            <person name="Meyerdierks A."/>
            <person name="Storesund J.E."/>
            <person name="Kallscheuer N."/>
            <person name="Luecker S."/>
            <person name="Lage O.M."/>
            <person name="Pohl T."/>
            <person name="Merkel B.J."/>
            <person name="Hornburger P."/>
            <person name="Mueller R.-W."/>
            <person name="Bruemmer F."/>
            <person name="Labrenz M."/>
            <person name="Spormann A.M."/>
            <person name="Op Den Camp H."/>
            <person name="Overmann J."/>
            <person name="Amann R."/>
            <person name="Jetten M.S.M."/>
            <person name="Mascher T."/>
            <person name="Medema M.H."/>
            <person name="Devos D.P."/>
            <person name="Kaster A.-K."/>
            <person name="Ovreas L."/>
            <person name="Rohde M."/>
            <person name="Galperin M.Y."/>
            <person name="Jogler C."/>
        </authorList>
    </citation>
    <scope>NUCLEOTIDE SEQUENCE [LARGE SCALE GENOMIC DNA]</scope>
    <source>
        <strain evidence="4 5">V7</strain>
    </source>
</reference>
<proteinExistence type="predicted"/>
<organism evidence="4 5">
    <name type="scientific">Crateriforma conspicua</name>
    <dbReference type="NCBI Taxonomy" id="2527996"/>
    <lineage>
        <taxon>Bacteria</taxon>
        <taxon>Pseudomonadati</taxon>
        <taxon>Planctomycetota</taxon>
        <taxon>Planctomycetia</taxon>
        <taxon>Planctomycetales</taxon>
        <taxon>Planctomycetaceae</taxon>
        <taxon>Crateriforma</taxon>
    </lineage>
</organism>
<evidence type="ECO:0000256" key="1">
    <source>
        <dbReference type="ARBA" id="ARBA00022723"/>
    </source>
</evidence>